<dbReference type="Gene3D" id="3.20.20.100">
    <property type="entry name" value="NADP-dependent oxidoreductase domain"/>
    <property type="match status" value="1"/>
</dbReference>
<organism evidence="5 6">
    <name type="scientific">Cadophora malorum</name>
    <dbReference type="NCBI Taxonomy" id="108018"/>
    <lineage>
        <taxon>Eukaryota</taxon>
        <taxon>Fungi</taxon>
        <taxon>Dikarya</taxon>
        <taxon>Ascomycota</taxon>
        <taxon>Pezizomycotina</taxon>
        <taxon>Leotiomycetes</taxon>
        <taxon>Helotiales</taxon>
        <taxon>Ploettnerulaceae</taxon>
        <taxon>Cadophora</taxon>
    </lineage>
</organism>
<dbReference type="InterPro" id="IPR020471">
    <property type="entry name" value="AKR"/>
</dbReference>
<feature type="domain" description="NADP-dependent oxidoreductase" evidence="4">
    <location>
        <begin position="29"/>
        <end position="326"/>
    </location>
</feature>
<dbReference type="InterPro" id="IPR023210">
    <property type="entry name" value="NADP_OxRdtase_dom"/>
</dbReference>
<dbReference type="PANTHER" id="PTHR43364">
    <property type="entry name" value="NADH-SPECIFIC METHYLGLYOXAL REDUCTASE-RELATED"/>
    <property type="match status" value="1"/>
</dbReference>
<evidence type="ECO:0000256" key="1">
    <source>
        <dbReference type="ARBA" id="ARBA00022857"/>
    </source>
</evidence>
<evidence type="ECO:0000313" key="5">
    <source>
        <dbReference type="EMBL" id="KAG4416991.1"/>
    </source>
</evidence>
<dbReference type="PRINTS" id="PR00069">
    <property type="entry name" value="ALDKETRDTASE"/>
</dbReference>
<dbReference type="Pfam" id="PF00248">
    <property type="entry name" value="Aldo_ket_red"/>
    <property type="match status" value="1"/>
</dbReference>
<gene>
    <name evidence="5" type="ORF">IFR04_009881</name>
</gene>
<accession>A0A8H7TDR6</accession>
<dbReference type="PANTHER" id="PTHR43364:SF7">
    <property type="entry name" value="NADP-DEPENDENT OXIDOREDUCTASE DOMAIN-CONTAINING PROTEIN-RELATED"/>
    <property type="match status" value="1"/>
</dbReference>
<dbReference type="Proteomes" id="UP000664132">
    <property type="component" value="Unassembled WGS sequence"/>
</dbReference>
<evidence type="ECO:0000259" key="4">
    <source>
        <dbReference type="Pfam" id="PF00248"/>
    </source>
</evidence>
<dbReference type="InterPro" id="IPR050523">
    <property type="entry name" value="AKR_Detox_Biosynth"/>
</dbReference>
<comment type="caution">
    <text evidence="5">The sequence shown here is derived from an EMBL/GenBank/DDBJ whole genome shotgun (WGS) entry which is preliminary data.</text>
</comment>
<proteinExistence type="inferred from homology"/>
<dbReference type="GO" id="GO:0016491">
    <property type="term" value="F:oxidoreductase activity"/>
    <property type="evidence" value="ECO:0007669"/>
    <property type="project" value="UniProtKB-KW"/>
</dbReference>
<protein>
    <recommendedName>
        <fullName evidence="4">NADP-dependent oxidoreductase domain-containing protein</fullName>
    </recommendedName>
</protein>
<comment type="similarity">
    <text evidence="3">Belongs to the aldo/keto reductase family. Aldo/keto reductase 2 subfamily.</text>
</comment>
<reference evidence="5" key="1">
    <citation type="submission" date="2021-02" db="EMBL/GenBank/DDBJ databases">
        <title>Genome sequence Cadophora malorum strain M34.</title>
        <authorList>
            <person name="Stefanovic E."/>
            <person name="Vu D."/>
            <person name="Scully C."/>
            <person name="Dijksterhuis J."/>
            <person name="Roader J."/>
            <person name="Houbraken J."/>
        </authorList>
    </citation>
    <scope>NUCLEOTIDE SEQUENCE</scope>
    <source>
        <strain evidence="5">M34</strain>
    </source>
</reference>
<sequence>MAFARPPPPKTGLGYYRLLSPTASVRVSPLCLGGVNLGESWADIVGTCNSDAMLDTFYENGGNFIDTAINYQKGESERAIGEWMAKRGVRDQMVIATKYTTCARVGHGDREIIANTSGNGAKSLHFSLETSLKNLQTSYIDLLYVHWWDFTTSVPELMQALNNVIRAGKVLYIGVSDTPAWYVAKANQYARDYGLQQFCVYQGNWSAAKRDFERDIIPMAMHEGMSIAPWGALGGGQFKTAEQRKTIKGRKLEEPSEDILKVCAVLEKLAEKKGTIMTSIALAYVTHKTPYCFPIVGGRTPEQLKANIEGLSVELTKEEMDEIEGAAPFDVGFPGTMAGTSAGKSWLVDIAGYFDWVEEPKPIAPRKL</sequence>
<dbReference type="SUPFAM" id="SSF51430">
    <property type="entry name" value="NAD(P)-linked oxidoreductase"/>
    <property type="match status" value="1"/>
</dbReference>
<keyword evidence="6" id="KW-1185">Reference proteome</keyword>
<evidence type="ECO:0000256" key="2">
    <source>
        <dbReference type="ARBA" id="ARBA00023002"/>
    </source>
</evidence>
<keyword evidence="1" id="KW-0521">NADP</keyword>
<dbReference type="EMBL" id="JAFJYH010000168">
    <property type="protein sequence ID" value="KAG4416991.1"/>
    <property type="molecule type" value="Genomic_DNA"/>
</dbReference>
<dbReference type="OrthoDB" id="48988at2759"/>
<keyword evidence="2" id="KW-0560">Oxidoreductase</keyword>
<evidence type="ECO:0000256" key="3">
    <source>
        <dbReference type="ARBA" id="ARBA00038157"/>
    </source>
</evidence>
<evidence type="ECO:0000313" key="6">
    <source>
        <dbReference type="Proteomes" id="UP000664132"/>
    </source>
</evidence>
<dbReference type="InterPro" id="IPR036812">
    <property type="entry name" value="NAD(P)_OxRdtase_dom_sf"/>
</dbReference>
<dbReference type="AlphaFoldDB" id="A0A8H7TDR6"/>
<name>A0A8H7TDR6_9HELO</name>